<dbReference type="Proteomes" id="UP001209570">
    <property type="component" value="Unassembled WGS sequence"/>
</dbReference>
<evidence type="ECO:0008006" key="5">
    <source>
        <dbReference type="Google" id="ProtNLM"/>
    </source>
</evidence>
<organism evidence="3 4">
    <name type="scientific">Pythium insidiosum</name>
    <name type="common">Pythiosis disease agent</name>
    <dbReference type="NCBI Taxonomy" id="114742"/>
    <lineage>
        <taxon>Eukaryota</taxon>
        <taxon>Sar</taxon>
        <taxon>Stramenopiles</taxon>
        <taxon>Oomycota</taxon>
        <taxon>Peronosporomycetes</taxon>
        <taxon>Pythiales</taxon>
        <taxon>Pythiaceae</taxon>
        <taxon>Pythium</taxon>
    </lineage>
</organism>
<comment type="caution">
    <text evidence="3">The sequence shown here is derived from an EMBL/GenBank/DDBJ whole genome shotgun (WGS) entry which is preliminary data.</text>
</comment>
<dbReference type="Gene3D" id="3.30.450.40">
    <property type="match status" value="1"/>
</dbReference>
<accession>A0AAD5LT12</accession>
<feature type="region of interest" description="Disordered" evidence="2">
    <location>
        <begin position="430"/>
        <end position="460"/>
    </location>
</feature>
<keyword evidence="4" id="KW-1185">Reference proteome</keyword>
<feature type="compositionally biased region" description="Polar residues" evidence="2">
    <location>
        <begin position="431"/>
        <end position="447"/>
    </location>
</feature>
<evidence type="ECO:0000256" key="2">
    <source>
        <dbReference type="SAM" id="MobiDB-lite"/>
    </source>
</evidence>
<sequence>MGQRLLAVASERGEVRWELPLDKGLAGHAVRHNAILNVRKAYDDPRFFSASDSVMGTKSREVLCVPVTLELAALQPTSVFAVLQAWNTTTAKPFSPNDQIVAGLVASHAGAALLQTRATDAMQRVNRQVLEIVRLPTQLAPKALVPAAGAASSDASRVSLVHLVRAAQKKLAELIGINKLRIFVLDSDVLRIWHVGARLDAPTSGHAELVPIRKYANVQSSLCALVLEPVEQSDDEQDPLVACCRLLLDPTVEPTFNDTVDIAGGAHGLYLAPIRSPWPDAPPLGMIQVARTGRALTSLGQDATGLSTSAAIKDKLAAQRVEDELTMQLIALFADVFSGVLHHAMALQLHETTPIEVRDARLAYLSDRLDELEGEYLREQEEAEAEAAAAMARANARLEQTLKGAIPAEPVGLISTDSMYAIDMLGLGVDSASSSSPAVGATESATPGSGGVEAAGPADE</sequence>
<proteinExistence type="predicted"/>
<name>A0AAD5LT12_PYTIN</name>
<dbReference type="InterPro" id="IPR029016">
    <property type="entry name" value="GAF-like_dom_sf"/>
</dbReference>
<feature type="coiled-coil region" evidence="1">
    <location>
        <begin position="362"/>
        <end position="397"/>
    </location>
</feature>
<dbReference type="EMBL" id="JAKCXM010000618">
    <property type="protein sequence ID" value="KAJ0392533.1"/>
    <property type="molecule type" value="Genomic_DNA"/>
</dbReference>
<keyword evidence="1" id="KW-0175">Coiled coil</keyword>
<evidence type="ECO:0000313" key="3">
    <source>
        <dbReference type="EMBL" id="KAJ0392533.1"/>
    </source>
</evidence>
<gene>
    <name evidence="3" type="ORF">P43SY_001239</name>
</gene>
<protein>
    <recommendedName>
        <fullName evidence="5">GAF domain-containing protein</fullName>
    </recommendedName>
</protein>
<reference evidence="3" key="1">
    <citation type="submission" date="2021-12" db="EMBL/GenBank/DDBJ databases">
        <title>Prjna785345.</title>
        <authorList>
            <person name="Rujirawat T."/>
            <person name="Krajaejun T."/>
        </authorList>
    </citation>
    <scope>NUCLEOTIDE SEQUENCE</scope>
    <source>
        <strain evidence="3">Pi057C3</strain>
    </source>
</reference>
<dbReference type="SUPFAM" id="SSF55781">
    <property type="entry name" value="GAF domain-like"/>
    <property type="match status" value="1"/>
</dbReference>
<dbReference type="AlphaFoldDB" id="A0AAD5LT12"/>
<evidence type="ECO:0000313" key="4">
    <source>
        <dbReference type="Proteomes" id="UP001209570"/>
    </source>
</evidence>
<evidence type="ECO:0000256" key="1">
    <source>
        <dbReference type="SAM" id="Coils"/>
    </source>
</evidence>